<dbReference type="InterPro" id="IPR035952">
    <property type="entry name" value="Rhomboid-like_sf"/>
</dbReference>
<organism evidence="9">
    <name type="scientific">marine metagenome</name>
    <dbReference type="NCBI Taxonomy" id="408172"/>
    <lineage>
        <taxon>unclassified sequences</taxon>
        <taxon>metagenomes</taxon>
        <taxon>ecological metagenomes</taxon>
    </lineage>
</organism>
<evidence type="ECO:0000259" key="8">
    <source>
        <dbReference type="Pfam" id="PF01694"/>
    </source>
</evidence>
<feature type="domain" description="Peptidase S54 rhomboid" evidence="8">
    <location>
        <begin position="105"/>
        <end position="233"/>
    </location>
</feature>
<dbReference type="Gene3D" id="1.20.1540.10">
    <property type="entry name" value="Rhomboid-like"/>
    <property type="match status" value="1"/>
</dbReference>
<dbReference type="EMBL" id="UINC01001023">
    <property type="protein sequence ID" value="SUZ67841.1"/>
    <property type="molecule type" value="Genomic_DNA"/>
</dbReference>
<reference evidence="9" key="1">
    <citation type="submission" date="2018-05" db="EMBL/GenBank/DDBJ databases">
        <authorList>
            <person name="Lanie J.A."/>
            <person name="Ng W.-L."/>
            <person name="Kazmierczak K.M."/>
            <person name="Andrzejewski T.M."/>
            <person name="Davidsen T.M."/>
            <person name="Wayne K.J."/>
            <person name="Tettelin H."/>
            <person name="Glass J.I."/>
            <person name="Rusch D."/>
            <person name="Podicherti R."/>
            <person name="Tsui H.-C.T."/>
            <person name="Winkler M.E."/>
        </authorList>
    </citation>
    <scope>NUCLEOTIDE SEQUENCE</scope>
</reference>
<dbReference type="SUPFAM" id="SSF144091">
    <property type="entry name" value="Rhomboid-like"/>
    <property type="match status" value="1"/>
</dbReference>
<evidence type="ECO:0000256" key="3">
    <source>
        <dbReference type="ARBA" id="ARBA00022692"/>
    </source>
</evidence>
<evidence type="ECO:0000256" key="5">
    <source>
        <dbReference type="ARBA" id="ARBA00022989"/>
    </source>
</evidence>
<evidence type="ECO:0000256" key="2">
    <source>
        <dbReference type="ARBA" id="ARBA00009045"/>
    </source>
</evidence>
<protein>
    <recommendedName>
        <fullName evidence="8">Peptidase S54 rhomboid domain-containing protein</fullName>
    </recommendedName>
</protein>
<comment type="subcellular location">
    <subcellularLocation>
        <location evidence="1">Membrane</location>
        <topology evidence="1">Multi-pass membrane protein</topology>
    </subcellularLocation>
</comment>
<keyword evidence="4" id="KW-0378">Hydrolase</keyword>
<name>A0A381PLG6_9ZZZZ</name>
<evidence type="ECO:0000256" key="4">
    <source>
        <dbReference type="ARBA" id="ARBA00022801"/>
    </source>
</evidence>
<evidence type="ECO:0000256" key="6">
    <source>
        <dbReference type="ARBA" id="ARBA00023136"/>
    </source>
</evidence>
<accession>A0A381PLG6</accession>
<evidence type="ECO:0000256" key="7">
    <source>
        <dbReference type="SAM" id="Phobius"/>
    </source>
</evidence>
<dbReference type="InterPro" id="IPR050925">
    <property type="entry name" value="Rhomboid_protease_S54"/>
</dbReference>
<proteinExistence type="inferred from homology"/>
<sequence>MRQNQGSLVCKCGRLVGMNEPTCPFCGAWRPGLYGLAPMLQSLIGRRLDLISAIVTTCVALFGVALLLQPEAITNPRGLMSLLSPGTRALYQLGMTGGLAWQDGWWWTMFTAIYLHGGLLHIVFNVMWIKNLGPVAIEVYGPARTFVLFTVAGAFGFLLSNSFSPAPSIGASGSIFGLLAALIVYGNRRGSSLMSQQLWQWAIVLFVFGLVMPGVNNWAHGGGFVAGWIAAHVMGFIDEEREGNGMTLLALAFILVTVLGIFLSFTKITTMLLGA</sequence>
<feature type="transmembrane region" description="Helical" evidence="7">
    <location>
        <begin position="166"/>
        <end position="186"/>
    </location>
</feature>
<keyword evidence="5 7" id="KW-1133">Transmembrane helix</keyword>
<feature type="transmembrane region" description="Helical" evidence="7">
    <location>
        <begin position="48"/>
        <end position="68"/>
    </location>
</feature>
<gene>
    <name evidence="9" type="ORF">METZ01_LOCUS20695</name>
</gene>
<comment type="similarity">
    <text evidence="2">Belongs to the peptidase S54 family.</text>
</comment>
<evidence type="ECO:0000256" key="1">
    <source>
        <dbReference type="ARBA" id="ARBA00004141"/>
    </source>
</evidence>
<dbReference type="AlphaFoldDB" id="A0A381PLG6"/>
<dbReference type="PANTHER" id="PTHR43731">
    <property type="entry name" value="RHOMBOID PROTEASE"/>
    <property type="match status" value="1"/>
</dbReference>
<dbReference type="PANTHER" id="PTHR43731:SF14">
    <property type="entry name" value="PRESENILIN-ASSOCIATED RHOMBOID-LIKE PROTEIN, MITOCHONDRIAL"/>
    <property type="match status" value="1"/>
</dbReference>
<dbReference type="GO" id="GO:0004252">
    <property type="term" value="F:serine-type endopeptidase activity"/>
    <property type="evidence" value="ECO:0007669"/>
    <property type="project" value="InterPro"/>
</dbReference>
<dbReference type="Pfam" id="PF01694">
    <property type="entry name" value="Rhomboid"/>
    <property type="match status" value="1"/>
</dbReference>
<dbReference type="GO" id="GO:0016020">
    <property type="term" value="C:membrane"/>
    <property type="evidence" value="ECO:0007669"/>
    <property type="project" value="UniProtKB-SubCell"/>
</dbReference>
<dbReference type="InterPro" id="IPR022764">
    <property type="entry name" value="Peptidase_S54_rhomboid_dom"/>
</dbReference>
<feature type="transmembrane region" description="Helical" evidence="7">
    <location>
        <begin position="249"/>
        <end position="273"/>
    </location>
</feature>
<feature type="transmembrane region" description="Helical" evidence="7">
    <location>
        <begin position="105"/>
        <end position="129"/>
    </location>
</feature>
<evidence type="ECO:0000313" key="9">
    <source>
        <dbReference type="EMBL" id="SUZ67841.1"/>
    </source>
</evidence>
<keyword evidence="6 7" id="KW-0472">Membrane</keyword>
<feature type="transmembrane region" description="Helical" evidence="7">
    <location>
        <begin position="198"/>
        <end position="215"/>
    </location>
</feature>
<feature type="transmembrane region" description="Helical" evidence="7">
    <location>
        <begin position="141"/>
        <end position="160"/>
    </location>
</feature>
<keyword evidence="3 7" id="KW-0812">Transmembrane</keyword>